<dbReference type="CDD" id="cd09631">
    <property type="entry name" value="DOMON_DOH"/>
    <property type="match status" value="1"/>
</dbReference>
<dbReference type="InterPro" id="IPR045266">
    <property type="entry name" value="DOH_DOMON"/>
</dbReference>
<accession>A0A4Y1RUC0</accession>
<evidence type="ECO:0000256" key="5">
    <source>
        <dbReference type="ARBA" id="ARBA00023136"/>
    </source>
</evidence>
<reference evidence="8" key="1">
    <citation type="journal article" date="2019" name="Science">
        <title>Mutation of a bHLH transcription factor allowed almond domestication.</title>
        <authorList>
            <person name="Sanchez-Perez R."/>
            <person name="Pavan S."/>
            <person name="Mazzeo R."/>
            <person name="Moldovan C."/>
            <person name="Aiese Cigliano R."/>
            <person name="Del Cueto J."/>
            <person name="Ricciardi F."/>
            <person name="Lotti C."/>
            <person name="Ricciardi L."/>
            <person name="Dicenta F."/>
            <person name="Lopez-Marques R.L."/>
            <person name="Lindberg Moller B."/>
        </authorList>
    </citation>
    <scope>NUCLEOTIDE SEQUENCE</scope>
</reference>
<evidence type="ECO:0000256" key="3">
    <source>
        <dbReference type="ARBA" id="ARBA00022729"/>
    </source>
</evidence>
<evidence type="ECO:0000256" key="6">
    <source>
        <dbReference type="SAM" id="Phobius"/>
    </source>
</evidence>
<proteinExistence type="predicted"/>
<keyword evidence="4" id="KW-0249">Electron transport</keyword>
<dbReference type="SMART" id="SM00664">
    <property type="entry name" value="DoH"/>
    <property type="match status" value="1"/>
</dbReference>
<keyword evidence="6" id="KW-1133">Transmembrane helix</keyword>
<keyword evidence="5 6" id="KW-0472">Membrane</keyword>
<evidence type="ECO:0000256" key="1">
    <source>
        <dbReference type="ARBA" id="ARBA00004370"/>
    </source>
</evidence>
<evidence type="ECO:0000259" key="7">
    <source>
        <dbReference type="PROSITE" id="PS50836"/>
    </source>
</evidence>
<gene>
    <name evidence="8" type="ORF">Prudu_020022</name>
</gene>
<dbReference type="PANTHER" id="PTHR23130">
    <property type="entry name" value="CYTOCHROME B561 AND DOMON DOMAIN-CONTAINING PROTEIN"/>
    <property type="match status" value="1"/>
</dbReference>
<name>A0A4Y1RUC0_PRUDU</name>
<dbReference type="AlphaFoldDB" id="A0A4Y1RUC0"/>
<feature type="domain" description="DOMON" evidence="7">
    <location>
        <begin position="81"/>
        <end position="200"/>
    </location>
</feature>
<protein>
    <submittedName>
        <fullName evidence="8">Cytochrome b561/ferric reductase transmembrane with DOMON related domain</fullName>
    </submittedName>
</protein>
<evidence type="ECO:0000313" key="8">
    <source>
        <dbReference type="EMBL" id="BBH07960.1"/>
    </source>
</evidence>
<comment type="subcellular location">
    <subcellularLocation>
        <location evidence="1">Membrane</location>
    </subcellularLocation>
</comment>
<keyword evidence="3" id="KW-0732">Signal</keyword>
<keyword evidence="2" id="KW-0813">Transport</keyword>
<feature type="transmembrane region" description="Helical" evidence="6">
    <location>
        <begin position="257"/>
        <end position="275"/>
    </location>
</feature>
<dbReference type="EMBL" id="AP019303">
    <property type="protein sequence ID" value="BBH07960.1"/>
    <property type="molecule type" value="Genomic_DNA"/>
</dbReference>
<dbReference type="CDD" id="cd08760">
    <property type="entry name" value="Cyt_b561_FRRS1_like"/>
    <property type="match status" value="1"/>
</dbReference>
<evidence type="ECO:0000256" key="4">
    <source>
        <dbReference type="ARBA" id="ARBA00022982"/>
    </source>
</evidence>
<dbReference type="PANTHER" id="PTHR23130:SF165">
    <property type="entry name" value="CYTOCHROME B561 AND DOMON DOMAIN-CONTAINING PROTEIN"/>
    <property type="match status" value="1"/>
</dbReference>
<dbReference type="PROSITE" id="PS50836">
    <property type="entry name" value="DOMON"/>
    <property type="match status" value="1"/>
</dbReference>
<dbReference type="InterPro" id="IPR005018">
    <property type="entry name" value="DOMON_domain"/>
</dbReference>
<dbReference type="GO" id="GO:0016020">
    <property type="term" value="C:membrane"/>
    <property type="evidence" value="ECO:0007669"/>
    <property type="project" value="UniProtKB-SubCell"/>
</dbReference>
<evidence type="ECO:0000256" key="2">
    <source>
        <dbReference type="ARBA" id="ARBA00022448"/>
    </source>
</evidence>
<sequence length="304" mass="33770">MSPCGHERCRKFSGRRTMLPSLGSKMAGNTVHSTLSSTIDQPKKSLVNAGRNDATTIVVPNFCTTNSNVLLPPYHDIPKSICSTLDWHGYSISDKDAVVTVILMGIHENNWISVGVSKDGMMVSSSAVVGWMNNDGKSGTVKQYFLSGRMTSEEVIPEKGDLKFTNVTPTIVLKDKIIYLGFQLQFPQRLNRQPFLFACGFGKPGENNILPKHKYRSALAVDFSRVQFVGFFVGLAAVAVGRTLYDLIHADFNSHRVLGFAILALSVLQICQFIVRPSSTSKAQDYWNKIHHWVGRLEMEQEGR</sequence>
<keyword evidence="6 8" id="KW-0812">Transmembrane</keyword>
<feature type="transmembrane region" description="Helical" evidence="6">
    <location>
        <begin position="226"/>
        <end position="245"/>
    </location>
</feature>
<organism evidence="8">
    <name type="scientific">Prunus dulcis</name>
    <name type="common">Almond</name>
    <name type="synonym">Amygdalus dulcis</name>
    <dbReference type="NCBI Taxonomy" id="3755"/>
    <lineage>
        <taxon>Eukaryota</taxon>
        <taxon>Viridiplantae</taxon>
        <taxon>Streptophyta</taxon>
        <taxon>Embryophyta</taxon>
        <taxon>Tracheophyta</taxon>
        <taxon>Spermatophyta</taxon>
        <taxon>Magnoliopsida</taxon>
        <taxon>eudicotyledons</taxon>
        <taxon>Gunneridae</taxon>
        <taxon>Pentapetalae</taxon>
        <taxon>rosids</taxon>
        <taxon>fabids</taxon>
        <taxon>Rosales</taxon>
        <taxon>Rosaceae</taxon>
        <taxon>Amygdaloideae</taxon>
        <taxon>Amygdaleae</taxon>
        <taxon>Prunus</taxon>
    </lineage>
</organism>